<dbReference type="RefSeq" id="WP_106709662.1">
    <property type="nucleotide sequence ID" value="NZ_PGGO01000002.1"/>
</dbReference>
<dbReference type="PANTHER" id="PTHR38599">
    <property type="entry name" value="CUPIN DOMAIN PROTEIN (AFU_ORTHOLOGUE AFUA_3G13620)"/>
    <property type="match status" value="1"/>
</dbReference>
<evidence type="ECO:0000259" key="1">
    <source>
        <dbReference type="Pfam" id="PF07883"/>
    </source>
</evidence>
<dbReference type="PANTHER" id="PTHR38599:SF1">
    <property type="entry name" value="CUPIN DOMAIN PROTEIN (AFU_ORTHOLOGUE AFUA_3G13620)"/>
    <property type="match status" value="1"/>
</dbReference>
<dbReference type="InterPro" id="IPR013096">
    <property type="entry name" value="Cupin_2"/>
</dbReference>
<dbReference type="AlphaFoldDB" id="A0A2P7BUV2"/>
<dbReference type="EMBL" id="PGGO01000002">
    <property type="protein sequence ID" value="PSH70248.1"/>
    <property type="molecule type" value="Genomic_DNA"/>
</dbReference>
<organism evidence="2 3">
    <name type="scientific">Phyllobacterium brassicacearum</name>
    <dbReference type="NCBI Taxonomy" id="314235"/>
    <lineage>
        <taxon>Bacteria</taxon>
        <taxon>Pseudomonadati</taxon>
        <taxon>Pseudomonadota</taxon>
        <taxon>Alphaproteobacteria</taxon>
        <taxon>Hyphomicrobiales</taxon>
        <taxon>Phyllobacteriaceae</taxon>
        <taxon>Phyllobacterium</taxon>
    </lineage>
</organism>
<dbReference type="OrthoDB" id="9813436at2"/>
<keyword evidence="3" id="KW-1185">Reference proteome</keyword>
<dbReference type="SUPFAM" id="SSF51182">
    <property type="entry name" value="RmlC-like cupins"/>
    <property type="match status" value="1"/>
</dbReference>
<accession>A0A2P7BUV2</accession>
<dbReference type="Proteomes" id="UP000241444">
    <property type="component" value="Unassembled WGS sequence"/>
</dbReference>
<dbReference type="CDD" id="cd02234">
    <property type="entry name" value="cupin_BLR7677-like"/>
    <property type="match status" value="1"/>
</dbReference>
<dbReference type="InterPro" id="IPR014710">
    <property type="entry name" value="RmlC-like_jellyroll"/>
</dbReference>
<name>A0A2P7BUV2_9HYPH</name>
<comment type="caution">
    <text evidence="2">The sequence shown here is derived from an EMBL/GenBank/DDBJ whole genome shotgun (WGS) entry which is preliminary data.</text>
</comment>
<reference evidence="3" key="1">
    <citation type="submission" date="2017-11" db="EMBL/GenBank/DDBJ databases">
        <authorList>
            <person name="Kuznetsova I."/>
            <person name="Sazanova A."/>
            <person name="Chirak E."/>
            <person name="Safronova V."/>
            <person name="Willems A."/>
        </authorList>
    </citation>
    <scope>NUCLEOTIDE SEQUENCE [LARGE SCALE GENOMIC DNA]</scope>
    <source>
        <strain evidence="3">STM 196</strain>
    </source>
</reference>
<dbReference type="Pfam" id="PF07883">
    <property type="entry name" value="Cupin_2"/>
    <property type="match status" value="1"/>
</dbReference>
<dbReference type="Gene3D" id="2.60.120.10">
    <property type="entry name" value="Jelly Rolls"/>
    <property type="match status" value="1"/>
</dbReference>
<evidence type="ECO:0000313" key="2">
    <source>
        <dbReference type="EMBL" id="PSH70248.1"/>
    </source>
</evidence>
<gene>
    <name evidence="2" type="ORF">CU102_03955</name>
</gene>
<dbReference type="InterPro" id="IPR011051">
    <property type="entry name" value="RmlC_Cupin_sf"/>
</dbReference>
<protein>
    <submittedName>
        <fullName evidence="2">Cupin domain-containing protein</fullName>
    </submittedName>
</protein>
<evidence type="ECO:0000313" key="3">
    <source>
        <dbReference type="Proteomes" id="UP000241444"/>
    </source>
</evidence>
<feature type="domain" description="Cupin type-2" evidence="1">
    <location>
        <begin position="53"/>
        <end position="126"/>
    </location>
</feature>
<sequence length="140" mass="15034">MSLYNTSIMFAALAVAQSVYLPEAAKGGELEEVRPVFEHVLPNAPGKKLVALVVDYGPGGKSDAHIHAKSAFIYARVLSGEIRSKVNDEEAKVYKVGEQFFELPGSRHGVSENASTTEPASLLAVFIVDEGDEPLTTSEK</sequence>
<proteinExistence type="predicted"/>